<sequence length="219" mass="25027">MNDMKKNQRVLTLIGVLVLCYNIYELIISKFSVNQSVTLIIEAMAGIVLIYLPNIIKKIFKIVFPDGIILFYWFFLLISVFLGTCLHFMSIISFWDKILHFISPMILTITGYGIIAALLKKADISDVSPWLFLVMGFSFAGVCGVFWEFWEFFCDQFFSMNLQRYNASGGVPLVGRAALMDTMGDLLTNTLGSLTLSVIAMKKSHHHPEWFNHFKIKKI</sequence>
<accession>A0A429ZPM6</accession>
<reference evidence="2 3" key="1">
    <citation type="submission" date="2017-05" db="EMBL/GenBank/DDBJ databases">
        <title>Vagococcus spp. assemblies.</title>
        <authorList>
            <person name="Gulvik C.A."/>
        </authorList>
    </citation>
    <scope>NUCLEOTIDE SEQUENCE [LARGE SCALE GENOMIC DNA]</scope>
    <source>
        <strain evidence="2 3">SS1994</strain>
    </source>
</reference>
<dbReference type="AlphaFoldDB" id="A0A429ZPM6"/>
<evidence type="ECO:0000256" key="1">
    <source>
        <dbReference type="SAM" id="Phobius"/>
    </source>
</evidence>
<keyword evidence="3" id="KW-1185">Reference proteome</keyword>
<protein>
    <submittedName>
        <fullName evidence="2">Uncharacterized protein</fullName>
    </submittedName>
</protein>
<keyword evidence="1" id="KW-1133">Transmembrane helix</keyword>
<feature type="transmembrane region" description="Helical" evidence="1">
    <location>
        <begin position="131"/>
        <end position="150"/>
    </location>
</feature>
<proteinExistence type="predicted"/>
<dbReference type="Proteomes" id="UP000288490">
    <property type="component" value="Unassembled WGS sequence"/>
</dbReference>
<dbReference type="InterPro" id="IPR014509">
    <property type="entry name" value="YjdF-like"/>
</dbReference>
<keyword evidence="1" id="KW-0812">Transmembrane</keyword>
<feature type="transmembrane region" description="Helical" evidence="1">
    <location>
        <begin position="37"/>
        <end position="56"/>
    </location>
</feature>
<keyword evidence="1" id="KW-0472">Membrane</keyword>
<gene>
    <name evidence="2" type="ORF">CBF36_02755</name>
</gene>
<evidence type="ECO:0000313" key="3">
    <source>
        <dbReference type="Proteomes" id="UP000288490"/>
    </source>
</evidence>
<dbReference type="Pfam" id="PF09997">
    <property type="entry name" value="DUF2238"/>
    <property type="match status" value="1"/>
</dbReference>
<feature type="transmembrane region" description="Helical" evidence="1">
    <location>
        <begin position="98"/>
        <end position="119"/>
    </location>
</feature>
<dbReference type="OrthoDB" id="4966203at2"/>
<comment type="caution">
    <text evidence="2">The sequence shown here is derived from an EMBL/GenBank/DDBJ whole genome shotgun (WGS) entry which is preliminary data.</text>
</comment>
<feature type="transmembrane region" description="Helical" evidence="1">
    <location>
        <begin position="68"/>
        <end position="92"/>
    </location>
</feature>
<name>A0A429ZPM6_9ENTE</name>
<feature type="transmembrane region" description="Helical" evidence="1">
    <location>
        <begin position="12"/>
        <end position="31"/>
    </location>
</feature>
<organism evidence="2 3">
    <name type="scientific">Vagococcus bubulae</name>
    <dbReference type="NCBI Taxonomy" id="1977868"/>
    <lineage>
        <taxon>Bacteria</taxon>
        <taxon>Bacillati</taxon>
        <taxon>Bacillota</taxon>
        <taxon>Bacilli</taxon>
        <taxon>Lactobacillales</taxon>
        <taxon>Enterococcaceae</taxon>
        <taxon>Vagococcus</taxon>
    </lineage>
</organism>
<dbReference type="RefSeq" id="WP_125956408.1">
    <property type="nucleotide sequence ID" value="NZ_NGJT01000003.1"/>
</dbReference>
<evidence type="ECO:0000313" key="2">
    <source>
        <dbReference type="EMBL" id="RST95618.1"/>
    </source>
</evidence>
<dbReference type="EMBL" id="NGJT01000003">
    <property type="protein sequence ID" value="RST95618.1"/>
    <property type="molecule type" value="Genomic_DNA"/>
</dbReference>